<keyword evidence="2" id="KW-1185">Reference proteome</keyword>
<dbReference type="EMBL" id="CP064791">
    <property type="protein sequence ID" value="QSG16079.1"/>
    <property type="molecule type" value="Genomic_DNA"/>
</dbReference>
<evidence type="ECO:0000313" key="1">
    <source>
        <dbReference type="EMBL" id="QSG16079.1"/>
    </source>
</evidence>
<dbReference type="SUPFAM" id="SSF53649">
    <property type="entry name" value="Alkaline phosphatase-like"/>
    <property type="match status" value="1"/>
</dbReference>
<proteinExistence type="predicted"/>
<accession>A0A897NZT7</accession>
<dbReference type="Gene3D" id="3.40.720.10">
    <property type="entry name" value="Alkaline Phosphatase, subunit A"/>
    <property type="match status" value="1"/>
</dbReference>
<dbReference type="InterPro" id="IPR017850">
    <property type="entry name" value="Alkaline_phosphatase_core_sf"/>
</dbReference>
<dbReference type="AlphaFoldDB" id="A0A897NZT7"/>
<organism evidence="1 2">
    <name type="scientific">Halapricum desulfuricans</name>
    <dbReference type="NCBI Taxonomy" id="2841257"/>
    <lineage>
        <taxon>Archaea</taxon>
        <taxon>Methanobacteriati</taxon>
        <taxon>Methanobacteriota</taxon>
        <taxon>Stenosarchaea group</taxon>
        <taxon>Halobacteria</taxon>
        <taxon>Halobacteriales</taxon>
        <taxon>Haloarculaceae</taxon>
        <taxon>Halapricum</taxon>
    </lineage>
</organism>
<evidence type="ECO:0000313" key="2">
    <source>
        <dbReference type="Proteomes" id="UP000663292"/>
    </source>
</evidence>
<dbReference type="Proteomes" id="UP000663292">
    <property type="component" value="Chromosome"/>
</dbReference>
<protein>
    <submittedName>
        <fullName evidence="1">Arylsulfatase A or related enzyme</fullName>
    </submittedName>
</protein>
<gene>
    <name evidence="1" type="ORF">HSEST_2569</name>
</gene>
<reference evidence="1 2" key="1">
    <citation type="submission" date="2020-11" db="EMBL/GenBank/DDBJ databases">
        <title>Carbohydrate-dependent, anaerobic sulfur respiration: A novel catabolism in halophilic archaea.</title>
        <authorList>
            <person name="Sorokin D.Y."/>
            <person name="Messina E."/>
            <person name="Smedile F."/>
            <person name="La Cono V."/>
            <person name="Hallsworth J.E."/>
            <person name="Yakimov M.M."/>
        </authorList>
    </citation>
    <scope>NUCLEOTIDE SEQUENCE [LARGE SCALE GENOMIC DNA]</scope>
    <source>
        <strain evidence="1 2">HSR-Est</strain>
    </source>
</reference>
<sequence>MTPSSTDSNRMISTRQLKQALTWAIASPNLLVREANRLYHTRGYRRSFNHDGIDVVAEDWDTLIVLDACRYDLFAERSTLPGTLRARESRAAHTSEFIRGNFHERDLTDTVYVTASPILQRGYPERYNPAFHAVVNVWQEDGWDAEYNSVHPETMVEYALDAAEQYPQKRLVVHFMQPHYPFIASDTKLDKQTVPDPTEITTDIWNEMMYKSADIDPETIVDAYRANFDLVVPYVQQLLDELSGKTVVTSDHGNMLGERSWPLPIREWGHPPGVYTPELVRVPWLEYESGPRRTIVAEPPESDTADVEDDVVRDRLRQLGYAE</sequence>
<name>A0A897NZT7_9EURY</name>